<dbReference type="InterPro" id="IPR041577">
    <property type="entry name" value="RT_RNaseH_2"/>
</dbReference>
<evidence type="ECO:0000313" key="3">
    <source>
        <dbReference type="EMBL" id="CAG8770036.1"/>
    </source>
</evidence>
<proteinExistence type="predicted"/>
<dbReference type="SUPFAM" id="SSF56672">
    <property type="entry name" value="DNA/RNA polymerases"/>
    <property type="match status" value="1"/>
</dbReference>
<evidence type="ECO:0000313" key="4">
    <source>
        <dbReference type="Proteomes" id="UP000789405"/>
    </source>
</evidence>
<keyword evidence="4" id="KW-1185">Reference proteome</keyword>
<dbReference type="OrthoDB" id="5593162at2759"/>
<dbReference type="Proteomes" id="UP000789405">
    <property type="component" value="Unassembled WGS sequence"/>
</dbReference>
<reference evidence="3" key="1">
    <citation type="submission" date="2021-06" db="EMBL/GenBank/DDBJ databases">
        <authorList>
            <person name="Kallberg Y."/>
            <person name="Tangrot J."/>
            <person name="Rosling A."/>
        </authorList>
    </citation>
    <scope>NUCLEOTIDE SEQUENCE</scope>
    <source>
        <strain evidence="3">MA453B</strain>
    </source>
</reference>
<feature type="non-terminal residue" evidence="3">
    <location>
        <position position="1"/>
    </location>
</feature>
<keyword evidence="1" id="KW-0472">Membrane</keyword>
<dbReference type="InterPro" id="IPR043502">
    <property type="entry name" value="DNA/RNA_pol_sf"/>
</dbReference>
<dbReference type="InterPro" id="IPR051320">
    <property type="entry name" value="Viral_Replic_Matur_Polypro"/>
</dbReference>
<dbReference type="FunFam" id="3.30.70.270:FF:000020">
    <property type="entry name" value="Transposon Tf2-6 polyprotein-like Protein"/>
    <property type="match status" value="1"/>
</dbReference>
<comment type="caution">
    <text evidence="3">The sequence shown here is derived from an EMBL/GenBank/DDBJ whole genome shotgun (WGS) entry which is preliminary data.</text>
</comment>
<dbReference type="InterPro" id="IPR043128">
    <property type="entry name" value="Rev_trsase/Diguanyl_cyclase"/>
</dbReference>
<evidence type="ECO:0000256" key="1">
    <source>
        <dbReference type="SAM" id="Phobius"/>
    </source>
</evidence>
<dbReference type="PANTHER" id="PTHR33064">
    <property type="entry name" value="POL PROTEIN"/>
    <property type="match status" value="1"/>
</dbReference>
<feature type="non-terminal residue" evidence="3">
    <location>
        <position position="119"/>
    </location>
</feature>
<dbReference type="EMBL" id="CAJVPY010019066">
    <property type="protein sequence ID" value="CAG8770036.1"/>
    <property type="molecule type" value="Genomic_DNA"/>
</dbReference>
<sequence length="119" mass="13746">DGWPIKQCPYRYSPAEKKFLEEEIKAIQLRGFLGLVSYYWQFISGFTNIAGSLNALLKKNVNYHWTTRQQEVFEELKSKLVTASILAYPNFEKLFILFMDASDIALGAILSQLDTEDKE</sequence>
<evidence type="ECO:0000259" key="2">
    <source>
        <dbReference type="Pfam" id="PF17919"/>
    </source>
</evidence>
<keyword evidence="1" id="KW-1133">Transmembrane helix</keyword>
<protein>
    <submittedName>
        <fullName evidence="3">25168_t:CDS:1</fullName>
    </submittedName>
</protein>
<accession>A0A9N9NXP9</accession>
<dbReference type="Pfam" id="PF17919">
    <property type="entry name" value="RT_RNaseH_2"/>
    <property type="match status" value="1"/>
</dbReference>
<organism evidence="3 4">
    <name type="scientific">Dentiscutata erythropus</name>
    <dbReference type="NCBI Taxonomy" id="1348616"/>
    <lineage>
        <taxon>Eukaryota</taxon>
        <taxon>Fungi</taxon>
        <taxon>Fungi incertae sedis</taxon>
        <taxon>Mucoromycota</taxon>
        <taxon>Glomeromycotina</taxon>
        <taxon>Glomeromycetes</taxon>
        <taxon>Diversisporales</taxon>
        <taxon>Gigasporaceae</taxon>
        <taxon>Dentiscutata</taxon>
    </lineage>
</organism>
<feature type="domain" description="Reverse transcriptase/retrotransposon-derived protein RNase H-like" evidence="2">
    <location>
        <begin position="65"/>
        <end position="117"/>
    </location>
</feature>
<gene>
    <name evidence="3" type="ORF">DERYTH_LOCUS18600</name>
</gene>
<name>A0A9N9NXP9_9GLOM</name>
<dbReference type="PANTHER" id="PTHR33064:SF37">
    <property type="entry name" value="RIBONUCLEASE H"/>
    <property type="match status" value="1"/>
</dbReference>
<keyword evidence="1" id="KW-0812">Transmembrane</keyword>
<dbReference type="AlphaFoldDB" id="A0A9N9NXP9"/>
<feature type="transmembrane region" description="Helical" evidence="1">
    <location>
        <begin position="38"/>
        <end position="57"/>
    </location>
</feature>
<dbReference type="Gene3D" id="3.30.70.270">
    <property type="match status" value="1"/>
</dbReference>